<reference evidence="14" key="1">
    <citation type="submission" date="2016-03" db="EMBL/GenBank/DDBJ databases">
        <authorList>
            <person name="Devillers Hugo."/>
        </authorList>
    </citation>
    <scope>NUCLEOTIDE SEQUENCE [LARGE SCALE GENOMIC DNA]</scope>
</reference>
<accession>A0A1G4KH54</accession>
<evidence type="ECO:0000256" key="10">
    <source>
        <dbReference type="ARBA" id="ARBA00023329"/>
    </source>
</evidence>
<dbReference type="InterPro" id="IPR011012">
    <property type="entry name" value="Longin-like_dom_sf"/>
</dbReference>
<dbReference type="PROSITE" id="PS00991">
    <property type="entry name" value="CLAT_ADAPTOR_M_2"/>
    <property type="match status" value="1"/>
</dbReference>
<feature type="domain" description="MHD" evidence="12">
    <location>
        <begin position="195"/>
        <end position="465"/>
    </location>
</feature>
<dbReference type="Pfam" id="PF00928">
    <property type="entry name" value="Adap_comp_sub"/>
    <property type="match status" value="1"/>
</dbReference>
<name>A0A1G4KH54_9SACH</name>
<dbReference type="InterPro" id="IPR028565">
    <property type="entry name" value="MHD"/>
</dbReference>
<evidence type="ECO:0000256" key="4">
    <source>
        <dbReference type="ARBA" id="ARBA00022448"/>
    </source>
</evidence>
<evidence type="ECO:0000256" key="5">
    <source>
        <dbReference type="ARBA" id="ARBA00022475"/>
    </source>
</evidence>
<evidence type="ECO:0000256" key="3">
    <source>
        <dbReference type="ARBA" id="ARBA00004277"/>
    </source>
</evidence>
<dbReference type="SUPFAM" id="SSF49447">
    <property type="entry name" value="Second domain of Mu2 adaptin subunit (ap50) of ap2 adaptor"/>
    <property type="match status" value="1"/>
</dbReference>
<dbReference type="InterPro" id="IPR001392">
    <property type="entry name" value="Clathrin_mu"/>
</dbReference>
<dbReference type="CDD" id="cd09251">
    <property type="entry name" value="AP-2_Mu2_Cterm"/>
    <property type="match status" value="1"/>
</dbReference>
<evidence type="ECO:0000313" key="13">
    <source>
        <dbReference type="EMBL" id="SCV03713.1"/>
    </source>
</evidence>
<keyword evidence="14" id="KW-1185">Reference proteome</keyword>
<evidence type="ECO:0000256" key="1">
    <source>
        <dbReference type="ARBA" id="ARBA00004156"/>
    </source>
</evidence>
<dbReference type="EMBL" id="LT598453">
    <property type="protein sequence ID" value="SCV03713.1"/>
    <property type="molecule type" value="Genomic_DNA"/>
</dbReference>
<dbReference type="GO" id="GO:0006897">
    <property type="term" value="P:endocytosis"/>
    <property type="evidence" value="ECO:0007669"/>
    <property type="project" value="UniProtKB-KW"/>
</dbReference>
<dbReference type="InterPro" id="IPR043532">
    <property type="entry name" value="AP2_Mu_N"/>
</dbReference>
<evidence type="ECO:0000256" key="7">
    <source>
        <dbReference type="ARBA" id="ARBA00022927"/>
    </source>
</evidence>
<dbReference type="OrthoDB" id="10259133at2759"/>
<evidence type="ECO:0000313" key="14">
    <source>
        <dbReference type="Proteomes" id="UP000189911"/>
    </source>
</evidence>
<evidence type="ECO:0000259" key="12">
    <source>
        <dbReference type="PROSITE" id="PS51072"/>
    </source>
</evidence>
<comment type="subcellular location">
    <subcellularLocation>
        <location evidence="2">Cell membrane</location>
    </subcellularLocation>
    <subcellularLocation>
        <location evidence="1">Cytoplasmic vesicle membrane</location>
    </subcellularLocation>
    <subcellularLocation>
        <location evidence="3">Membrane</location>
        <location evidence="3">Coated pit</location>
        <topology evidence="3">Peripheral membrane protein</topology>
        <orientation evidence="3">Cytoplasmic side</orientation>
    </subcellularLocation>
</comment>
<keyword evidence="4 11" id="KW-0813">Transport</keyword>
<proteinExistence type="inferred from homology"/>
<dbReference type="Gene3D" id="2.60.40.1170">
    <property type="entry name" value="Mu homology domain, subdomain B"/>
    <property type="match status" value="2"/>
</dbReference>
<dbReference type="GO" id="GO:0006886">
    <property type="term" value="P:intracellular protein transport"/>
    <property type="evidence" value="ECO:0007669"/>
    <property type="project" value="UniProtKB-UniRule"/>
</dbReference>
<evidence type="ECO:0000256" key="11">
    <source>
        <dbReference type="PIRNR" id="PIRNR005992"/>
    </source>
</evidence>
<evidence type="ECO:0000256" key="6">
    <source>
        <dbReference type="ARBA" id="ARBA00022583"/>
    </source>
</evidence>
<dbReference type="InterPro" id="IPR043512">
    <property type="entry name" value="Mu2_C"/>
</dbReference>
<dbReference type="GO" id="GO:0005886">
    <property type="term" value="C:plasma membrane"/>
    <property type="evidence" value="ECO:0007669"/>
    <property type="project" value="UniProtKB-SubCell"/>
</dbReference>
<dbReference type="InterPro" id="IPR050431">
    <property type="entry name" value="Adaptor_comp_med_subunit"/>
</dbReference>
<keyword evidence="7 11" id="KW-0653">Protein transport</keyword>
<dbReference type="GO" id="GO:0030131">
    <property type="term" value="C:clathrin adaptor complex"/>
    <property type="evidence" value="ECO:0007669"/>
    <property type="project" value="UniProtKB-UniRule"/>
</dbReference>
<dbReference type="InterPro" id="IPR036168">
    <property type="entry name" value="AP2_Mu_C_sf"/>
</dbReference>
<organism evidence="13 14">
    <name type="scientific">Lachancea nothofagi CBS 11611</name>
    <dbReference type="NCBI Taxonomy" id="1266666"/>
    <lineage>
        <taxon>Eukaryota</taxon>
        <taxon>Fungi</taxon>
        <taxon>Dikarya</taxon>
        <taxon>Ascomycota</taxon>
        <taxon>Saccharomycotina</taxon>
        <taxon>Saccharomycetes</taxon>
        <taxon>Saccharomycetales</taxon>
        <taxon>Saccharomycetaceae</taxon>
        <taxon>Lachancea</taxon>
    </lineage>
</organism>
<comment type="similarity">
    <text evidence="11">Belongs to the adaptor complexes medium subunit family.</text>
</comment>
<keyword evidence="5" id="KW-1003">Cell membrane</keyword>
<protein>
    <submittedName>
        <fullName evidence="13">LANO_0G05798g1_1</fullName>
    </submittedName>
</protein>
<dbReference type="GO" id="GO:0005905">
    <property type="term" value="C:clathrin-coated pit"/>
    <property type="evidence" value="ECO:0007669"/>
    <property type="project" value="UniProtKB-KW"/>
</dbReference>
<dbReference type="GO" id="GO:0030659">
    <property type="term" value="C:cytoplasmic vesicle membrane"/>
    <property type="evidence" value="ECO:0007669"/>
    <property type="project" value="UniProtKB-SubCell"/>
</dbReference>
<keyword evidence="8" id="KW-0472">Membrane</keyword>
<dbReference type="PANTHER" id="PTHR10529">
    <property type="entry name" value="AP COMPLEX SUBUNIT MU"/>
    <property type="match status" value="1"/>
</dbReference>
<dbReference type="Gene3D" id="3.30.450.60">
    <property type="match status" value="1"/>
</dbReference>
<dbReference type="PIRSF" id="PIRSF005992">
    <property type="entry name" value="Clathrin_mu"/>
    <property type="match status" value="1"/>
</dbReference>
<keyword evidence="9" id="KW-0168">Coated pit</keyword>
<dbReference type="PROSITE" id="PS51072">
    <property type="entry name" value="MHD"/>
    <property type="match status" value="1"/>
</dbReference>
<evidence type="ECO:0000256" key="9">
    <source>
        <dbReference type="ARBA" id="ARBA00023176"/>
    </source>
</evidence>
<dbReference type="InterPro" id="IPR018240">
    <property type="entry name" value="Clathrin_mu_CS"/>
</dbReference>
<keyword evidence="6" id="KW-0254">Endocytosis</keyword>
<gene>
    <name evidence="13" type="ORF">LANO_0G05798G</name>
</gene>
<keyword evidence="10" id="KW-0968">Cytoplasmic vesicle</keyword>
<dbReference type="Proteomes" id="UP000189911">
    <property type="component" value="Chromosome G"/>
</dbReference>
<evidence type="ECO:0000256" key="8">
    <source>
        <dbReference type="ARBA" id="ARBA00023136"/>
    </source>
</evidence>
<dbReference type="PRINTS" id="PR00314">
    <property type="entry name" value="CLATHRINADPT"/>
</dbReference>
<dbReference type="CDD" id="cd14836">
    <property type="entry name" value="AP2_Mu_N"/>
    <property type="match status" value="1"/>
</dbReference>
<dbReference type="SUPFAM" id="SSF64356">
    <property type="entry name" value="SNARE-like"/>
    <property type="match status" value="1"/>
</dbReference>
<evidence type="ECO:0000256" key="2">
    <source>
        <dbReference type="ARBA" id="ARBA00004236"/>
    </source>
</evidence>
<dbReference type="AlphaFoldDB" id="A0A1G4KH54"/>
<sequence>MVSALFIYSLRGELLISKHVNNIVQKSMSEIFRIQVINNLDVRSPVLTLGSTTFHHIKSVGNLWIVAVSRSNSDSAAIWEFLYKLNALLKAYGLDSEKEMKEEFMTCYELLDVILEEGVPVDTELSNVAARMSVKPKIGIESFNSFAESIGYSTDRIIPRSRLLTRRTSSLASHDSLHEQHSNVPWRMIGIKYKKNEVFLNVNERISILVSKDGSILRSYVDGTVEATTHLSGMPICRFGLNDALSVTTPFDDGPVDNMNKKAIPKAAAGSVMLEDCKFHQCVQLDKFQNDRTINFIPPDGNFVLMKYHVRENLNLPFKITPTVTVSRSSSVDYRITIKSLFPSKLTAKDVQLRIPVPPETVNCQLSTSNGKCKFVAEESAIIWKFSKYQGLTENSLSATAFPVEDFQLNIDQWPRPPMSLTFEIMMFSNSGLVVRFFDILDKDKNYSLVKWIKYISKSGAYELRY</sequence>